<dbReference type="AlphaFoldDB" id="A0AAV4DIJ2"/>
<accession>A0AAV4DIJ2</accession>
<proteinExistence type="predicted"/>
<dbReference type="Proteomes" id="UP000735302">
    <property type="component" value="Unassembled WGS sequence"/>
</dbReference>
<gene>
    <name evidence="1" type="ORF">PoB_007034900</name>
</gene>
<dbReference type="EMBL" id="BLXT01007928">
    <property type="protein sequence ID" value="GFO43844.1"/>
    <property type="molecule type" value="Genomic_DNA"/>
</dbReference>
<evidence type="ECO:0000313" key="2">
    <source>
        <dbReference type="Proteomes" id="UP000735302"/>
    </source>
</evidence>
<reference evidence="1 2" key="1">
    <citation type="journal article" date="2021" name="Elife">
        <title>Chloroplast acquisition without the gene transfer in kleptoplastic sea slugs, Plakobranchus ocellatus.</title>
        <authorList>
            <person name="Maeda T."/>
            <person name="Takahashi S."/>
            <person name="Yoshida T."/>
            <person name="Shimamura S."/>
            <person name="Takaki Y."/>
            <person name="Nagai Y."/>
            <person name="Toyoda A."/>
            <person name="Suzuki Y."/>
            <person name="Arimoto A."/>
            <person name="Ishii H."/>
            <person name="Satoh N."/>
            <person name="Nishiyama T."/>
            <person name="Hasebe M."/>
            <person name="Maruyama T."/>
            <person name="Minagawa J."/>
            <person name="Obokata J."/>
            <person name="Shigenobu S."/>
        </authorList>
    </citation>
    <scope>NUCLEOTIDE SEQUENCE [LARGE SCALE GENOMIC DNA]</scope>
</reference>
<protein>
    <submittedName>
        <fullName evidence="1">Uncharacterized protein</fullName>
    </submittedName>
</protein>
<comment type="caution">
    <text evidence="1">The sequence shown here is derived from an EMBL/GenBank/DDBJ whole genome shotgun (WGS) entry which is preliminary data.</text>
</comment>
<sequence>MEVTNRFPYIPYPRYLATASTIERTPGFAMGTFLCECLLTPSHILSISALSEPLHPIQPQAQCGNGLASPCLPRGDDDDGDQPVITAAAAAAAAADCTSRFNCQAFTAESDIPIWLVTLATMITSCDTN</sequence>
<organism evidence="1 2">
    <name type="scientific">Plakobranchus ocellatus</name>
    <dbReference type="NCBI Taxonomy" id="259542"/>
    <lineage>
        <taxon>Eukaryota</taxon>
        <taxon>Metazoa</taxon>
        <taxon>Spiralia</taxon>
        <taxon>Lophotrochozoa</taxon>
        <taxon>Mollusca</taxon>
        <taxon>Gastropoda</taxon>
        <taxon>Heterobranchia</taxon>
        <taxon>Euthyneura</taxon>
        <taxon>Panpulmonata</taxon>
        <taxon>Sacoglossa</taxon>
        <taxon>Placobranchoidea</taxon>
        <taxon>Plakobranchidae</taxon>
        <taxon>Plakobranchus</taxon>
    </lineage>
</organism>
<name>A0AAV4DIJ2_9GAST</name>
<keyword evidence="2" id="KW-1185">Reference proteome</keyword>
<evidence type="ECO:0000313" key="1">
    <source>
        <dbReference type="EMBL" id="GFO43844.1"/>
    </source>
</evidence>